<keyword evidence="4 5" id="KW-0539">Nucleus</keyword>
<feature type="region of interest" description="Disordered" evidence="6">
    <location>
        <begin position="90"/>
        <end position="143"/>
    </location>
</feature>
<name>A0A9Q1C3Q8_HOLLE</name>
<reference evidence="8" key="1">
    <citation type="submission" date="2021-10" db="EMBL/GenBank/DDBJ databases">
        <title>Tropical sea cucumber genome reveals ecological adaptation and Cuvierian tubules defense mechanism.</title>
        <authorList>
            <person name="Chen T."/>
        </authorList>
    </citation>
    <scope>NUCLEOTIDE SEQUENCE</scope>
    <source>
        <strain evidence="8">Nanhai2018</strain>
        <tissue evidence="8">Muscle</tissue>
    </source>
</reference>
<dbReference type="GO" id="GO:0007548">
    <property type="term" value="P:sex differentiation"/>
    <property type="evidence" value="ECO:0007669"/>
    <property type="project" value="TreeGrafter"/>
</dbReference>
<dbReference type="PROSITE" id="PS40000">
    <property type="entry name" value="DM_1"/>
    <property type="match status" value="1"/>
</dbReference>
<evidence type="ECO:0000313" key="8">
    <source>
        <dbReference type="EMBL" id="KAJ8037807.1"/>
    </source>
</evidence>
<protein>
    <submittedName>
        <fullName evidence="8">Doublesex- and mab-3-related transcription factor A2</fullName>
    </submittedName>
</protein>
<feature type="region of interest" description="Disordered" evidence="6">
    <location>
        <begin position="57"/>
        <end position="76"/>
    </location>
</feature>
<evidence type="ECO:0000256" key="4">
    <source>
        <dbReference type="ARBA" id="ARBA00023242"/>
    </source>
</evidence>
<dbReference type="InterPro" id="IPR036407">
    <property type="entry name" value="DM_DNA-bd_sf"/>
</dbReference>
<feature type="DNA-binding region" description="DM" evidence="5">
    <location>
        <begin position="18"/>
        <end position="65"/>
    </location>
</feature>
<keyword evidence="2 5" id="KW-0862">Zinc</keyword>
<dbReference type="OrthoDB" id="6162476at2759"/>
<dbReference type="SMART" id="SM00301">
    <property type="entry name" value="DM"/>
    <property type="match status" value="1"/>
</dbReference>
<proteinExistence type="predicted"/>
<dbReference type="GO" id="GO:0046872">
    <property type="term" value="F:metal ion binding"/>
    <property type="evidence" value="ECO:0007669"/>
    <property type="project" value="UniProtKB-KW"/>
</dbReference>
<dbReference type="SUPFAM" id="SSF82927">
    <property type="entry name" value="Cysteine-rich DNA binding domain, (DM domain)"/>
    <property type="match status" value="1"/>
</dbReference>
<dbReference type="GO" id="GO:0000978">
    <property type="term" value="F:RNA polymerase II cis-regulatory region sequence-specific DNA binding"/>
    <property type="evidence" value="ECO:0007669"/>
    <property type="project" value="TreeGrafter"/>
</dbReference>
<feature type="domain" description="DM" evidence="7">
    <location>
        <begin position="18"/>
        <end position="65"/>
    </location>
</feature>
<dbReference type="GO" id="GO:0005634">
    <property type="term" value="C:nucleus"/>
    <property type="evidence" value="ECO:0007669"/>
    <property type="project" value="UniProtKB-SubCell"/>
</dbReference>
<keyword evidence="9" id="KW-1185">Reference proteome</keyword>
<evidence type="ECO:0000313" key="9">
    <source>
        <dbReference type="Proteomes" id="UP001152320"/>
    </source>
</evidence>
<feature type="compositionally biased region" description="Basic and acidic residues" evidence="6">
    <location>
        <begin position="90"/>
        <end position="107"/>
    </location>
</feature>
<dbReference type="Gene3D" id="4.10.1040.10">
    <property type="entry name" value="DM DNA-binding domain"/>
    <property type="match status" value="1"/>
</dbReference>
<evidence type="ECO:0000256" key="3">
    <source>
        <dbReference type="ARBA" id="ARBA00023125"/>
    </source>
</evidence>
<evidence type="ECO:0000256" key="1">
    <source>
        <dbReference type="ARBA" id="ARBA00022723"/>
    </source>
</evidence>
<dbReference type="InterPro" id="IPR001275">
    <property type="entry name" value="DM_DNA-bd"/>
</dbReference>
<evidence type="ECO:0000259" key="7">
    <source>
        <dbReference type="PROSITE" id="PS50809"/>
    </source>
</evidence>
<sequence length="270" mass="31056">MEAIMEPSALRHKTVPKCAQCRNHNQIVPRKGHKNRCPWSKCTCRKCTLTFEKRQLSATRQRMRREPLEDDETEQQDEVQLLLNLKSTIEKKEKKKESHDTASEGKQKYRYSGNIQNNMYFPANPQPQETVKPKDSEGVSGSPPVDLVTPSGYNNDLSWPPPCPFCPCNHWEMVLPPTQQMPTFNPEGCQYMPHQLPNAWASPYNHYIEHSFHNPESLVTRFPASSVSQPPESNSMFQYQPFTTAQYSFSNGPLNLQSNNPRFASRDQTN</sequence>
<dbReference type="Proteomes" id="UP001152320">
    <property type="component" value="Chromosome 8"/>
</dbReference>
<dbReference type="PANTHER" id="PTHR12322">
    <property type="entry name" value="DOUBLESEX AND MAB-3 RELATED TRANSCRIPTION FACTOR DMRT"/>
    <property type="match status" value="1"/>
</dbReference>
<dbReference type="EMBL" id="JAIZAY010000008">
    <property type="protein sequence ID" value="KAJ8037807.1"/>
    <property type="molecule type" value="Genomic_DNA"/>
</dbReference>
<dbReference type="PROSITE" id="PS50809">
    <property type="entry name" value="DM_2"/>
    <property type="match status" value="1"/>
</dbReference>
<organism evidence="8 9">
    <name type="scientific">Holothuria leucospilota</name>
    <name type="common">Black long sea cucumber</name>
    <name type="synonym">Mertensiothuria leucospilota</name>
    <dbReference type="NCBI Taxonomy" id="206669"/>
    <lineage>
        <taxon>Eukaryota</taxon>
        <taxon>Metazoa</taxon>
        <taxon>Echinodermata</taxon>
        <taxon>Eleutherozoa</taxon>
        <taxon>Echinozoa</taxon>
        <taxon>Holothuroidea</taxon>
        <taxon>Aspidochirotacea</taxon>
        <taxon>Aspidochirotida</taxon>
        <taxon>Holothuriidae</taxon>
        <taxon>Holothuria</taxon>
    </lineage>
</organism>
<gene>
    <name evidence="8" type="ORF">HOLleu_18713</name>
</gene>
<feature type="region of interest" description="Disordered" evidence="6">
    <location>
        <begin position="250"/>
        <end position="270"/>
    </location>
</feature>
<comment type="caution">
    <text evidence="8">The sequence shown here is derived from an EMBL/GenBank/DDBJ whole genome shotgun (WGS) entry which is preliminary data.</text>
</comment>
<keyword evidence="1 5" id="KW-0479">Metal-binding</keyword>
<dbReference type="GO" id="GO:0000981">
    <property type="term" value="F:DNA-binding transcription factor activity, RNA polymerase II-specific"/>
    <property type="evidence" value="ECO:0007669"/>
    <property type="project" value="TreeGrafter"/>
</dbReference>
<evidence type="ECO:0000256" key="6">
    <source>
        <dbReference type="SAM" id="MobiDB-lite"/>
    </source>
</evidence>
<dbReference type="Pfam" id="PF00751">
    <property type="entry name" value="DM"/>
    <property type="match status" value="1"/>
</dbReference>
<dbReference type="AlphaFoldDB" id="A0A9Q1C3Q8"/>
<evidence type="ECO:0000256" key="2">
    <source>
        <dbReference type="ARBA" id="ARBA00022833"/>
    </source>
</evidence>
<comment type="subcellular location">
    <subcellularLocation>
        <location evidence="5">Nucleus</location>
    </subcellularLocation>
</comment>
<keyword evidence="3 5" id="KW-0238">DNA-binding</keyword>
<evidence type="ECO:0000256" key="5">
    <source>
        <dbReference type="PROSITE-ProRule" id="PRU00070"/>
    </source>
</evidence>
<dbReference type="InterPro" id="IPR026607">
    <property type="entry name" value="DMRT"/>
</dbReference>
<dbReference type="PANTHER" id="PTHR12322:SF116">
    <property type="entry name" value="DOUBLESEX-MAB RELATED 99B"/>
    <property type="match status" value="1"/>
</dbReference>
<accession>A0A9Q1C3Q8</accession>